<reference evidence="1 2" key="1">
    <citation type="submission" date="2022-04" db="EMBL/GenBank/DDBJ databases">
        <title>Halobacillus sp. isolated from saltern.</title>
        <authorList>
            <person name="Won M."/>
            <person name="Lee C.-M."/>
            <person name="Woen H.-Y."/>
            <person name="Kwon S.-W."/>
        </authorList>
    </citation>
    <scope>NUCLEOTIDE SEQUENCE [LARGE SCALE GENOMIC DNA]</scope>
    <source>
        <strain evidence="1 2">SSTM10-2</strain>
    </source>
</reference>
<gene>
    <name evidence="1" type="ORF">MUO14_15995</name>
</gene>
<organism evidence="1 2">
    <name type="scientific">Halobacillus shinanisalinarum</name>
    <dbReference type="NCBI Taxonomy" id="2932258"/>
    <lineage>
        <taxon>Bacteria</taxon>
        <taxon>Bacillati</taxon>
        <taxon>Bacillota</taxon>
        <taxon>Bacilli</taxon>
        <taxon>Bacillales</taxon>
        <taxon>Bacillaceae</taxon>
        <taxon>Halobacillus</taxon>
    </lineage>
</organism>
<name>A0ABY4GVJ8_9BACI</name>
<proteinExistence type="predicted"/>
<evidence type="ECO:0000313" key="2">
    <source>
        <dbReference type="Proteomes" id="UP000831880"/>
    </source>
</evidence>
<evidence type="ECO:0000313" key="1">
    <source>
        <dbReference type="EMBL" id="UOQ91994.1"/>
    </source>
</evidence>
<dbReference type="EMBL" id="CP095074">
    <property type="protein sequence ID" value="UOQ91994.1"/>
    <property type="molecule type" value="Genomic_DNA"/>
</dbReference>
<keyword evidence="2" id="KW-1185">Reference proteome</keyword>
<sequence length="81" mass="9538">MQPTLNKMLSTLGYEALNQIFDIKQESLSEVEKRKLVELAMKQESEEQMRERVLRILNKEVDKQEKVKLLLDLDTDKNESS</sequence>
<dbReference type="Proteomes" id="UP000831880">
    <property type="component" value="Chromosome"/>
</dbReference>
<accession>A0ABY4GVJ8</accession>
<dbReference type="RefSeq" id="WP_244751605.1">
    <property type="nucleotide sequence ID" value="NZ_CP095074.1"/>
</dbReference>
<protein>
    <submittedName>
        <fullName evidence="1">Uncharacterized protein</fullName>
    </submittedName>
</protein>